<dbReference type="PROSITE" id="PS50977">
    <property type="entry name" value="HTH_TETR_2"/>
    <property type="match status" value="1"/>
</dbReference>
<dbReference type="InterPro" id="IPR050109">
    <property type="entry name" value="HTH-type_TetR-like_transc_reg"/>
</dbReference>
<feature type="compositionally biased region" description="Polar residues" evidence="5">
    <location>
        <begin position="210"/>
        <end position="222"/>
    </location>
</feature>
<keyword evidence="1" id="KW-0805">Transcription regulation</keyword>
<evidence type="ECO:0000256" key="5">
    <source>
        <dbReference type="SAM" id="MobiDB-lite"/>
    </source>
</evidence>
<dbReference type="PROSITE" id="PS01081">
    <property type="entry name" value="HTH_TETR_1"/>
    <property type="match status" value="1"/>
</dbReference>
<proteinExistence type="predicted"/>
<keyword evidence="8" id="KW-1185">Reference proteome</keyword>
<evidence type="ECO:0000256" key="2">
    <source>
        <dbReference type="ARBA" id="ARBA00023125"/>
    </source>
</evidence>
<dbReference type="Gene3D" id="1.10.357.10">
    <property type="entry name" value="Tetracycline Repressor, domain 2"/>
    <property type="match status" value="1"/>
</dbReference>
<dbReference type="PRINTS" id="PR00455">
    <property type="entry name" value="HTHTETR"/>
</dbReference>
<evidence type="ECO:0000313" key="8">
    <source>
        <dbReference type="Proteomes" id="UP001500731"/>
    </source>
</evidence>
<feature type="domain" description="HTH tetR-type" evidence="6">
    <location>
        <begin position="11"/>
        <end position="71"/>
    </location>
</feature>
<dbReference type="Proteomes" id="UP001500731">
    <property type="component" value="Unassembled WGS sequence"/>
</dbReference>
<dbReference type="InterPro" id="IPR001647">
    <property type="entry name" value="HTH_TetR"/>
</dbReference>
<dbReference type="InterPro" id="IPR023772">
    <property type="entry name" value="DNA-bd_HTH_TetR-type_CS"/>
</dbReference>
<keyword evidence="3" id="KW-0804">Transcription</keyword>
<dbReference type="Pfam" id="PF00440">
    <property type="entry name" value="TetR_N"/>
    <property type="match status" value="1"/>
</dbReference>
<evidence type="ECO:0000259" key="6">
    <source>
        <dbReference type="PROSITE" id="PS50977"/>
    </source>
</evidence>
<accession>A0ABP8PLT8</accession>
<dbReference type="EMBL" id="BAABGP010000018">
    <property type="protein sequence ID" value="GAA4488629.1"/>
    <property type="molecule type" value="Genomic_DNA"/>
</dbReference>
<gene>
    <name evidence="7" type="ORF">GCM10023171_28380</name>
</gene>
<evidence type="ECO:0000313" key="7">
    <source>
        <dbReference type="EMBL" id="GAA4488629.1"/>
    </source>
</evidence>
<name>A0ABP8PLT8_9MICO</name>
<dbReference type="RefSeq" id="WP_345188002.1">
    <property type="nucleotide sequence ID" value="NZ_BAABGP010000018.1"/>
</dbReference>
<dbReference type="SUPFAM" id="SSF46689">
    <property type="entry name" value="Homeodomain-like"/>
    <property type="match status" value="1"/>
</dbReference>
<dbReference type="PANTHER" id="PTHR30055:SF234">
    <property type="entry name" value="HTH-TYPE TRANSCRIPTIONAL REGULATOR BETI"/>
    <property type="match status" value="1"/>
</dbReference>
<feature type="DNA-binding region" description="H-T-H motif" evidence="4">
    <location>
        <begin position="34"/>
        <end position="53"/>
    </location>
</feature>
<organism evidence="7 8">
    <name type="scientific">Microbacterium panaciterrae</name>
    <dbReference type="NCBI Taxonomy" id="985759"/>
    <lineage>
        <taxon>Bacteria</taxon>
        <taxon>Bacillati</taxon>
        <taxon>Actinomycetota</taxon>
        <taxon>Actinomycetes</taxon>
        <taxon>Micrococcales</taxon>
        <taxon>Microbacteriaceae</taxon>
        <taxon>Microbacterium</taxon>
    </lineage>
</organism>
<evidence type="ECO:0000256" key="4">
    <source>
        <dbReference type="PROSITE-ProRule" id="PRU00335"/>
    </source>
</evidence>
<evidence type="ECO:0000256" key="3">
    <source>
        <dbReference type="ARBA" id="ARBA00023163"/>
    </source>
</evidence>
<reference evidence="8" key="1">
    <citation type="journal article" date="2019" name="Int. J. Syst. Evol. Microbiol.">
        <title>The Global Catalogue of Microorganisms (GCM) 10K type strain sequencing project: providing services to taxonomists for standard genome sequencing and annotation.</title>
        <authorList>
            <consortium name="The Broad Institute Genomics Platform"/>
            <consortium name="The Broad Institute Genome Sequencing Center for Infectious Disease"/>
            <person name="Wu L."/>
            <person name="Ma J."/>
        </authorList>
    </citation>
    <scope>NUCLEOTIDE SEQUENCE [LARGE SCALE GENOMIC DNA]</scope>
    <source>
        <strain evidence="8">JCM 17839</strain>
    </source>
</reference>
<comment type="caution">
    <text evidence="7">The sequence shown here is derived from an EMBL/GenBank/DDBJ whole genome shotgun (WGS) entry which is preliminary data.</text>
</comment>
<protein>
    <recommendedName>
        <fullName evidence="6">HTH tetR-type domain-containing protein</fullName>
    </recommendedName>
</protein>
<keyword evidence="2 4" id="KW-0238">DNA-binding</keyword>
<dbReference type="InterPro" id="IPR036271">
    <property type="entry name" value="Tet_transcr_reg_TetR-rel_C_sf"/>
</dbReference>
<dbReference type="SUPFAM" id="SSF48498">
    <property type="entry name" value="Tetracyclin repressor-like, C-terminal domain"/>
    <property type="match status" value="1"/>
</dbReference>
<sequence length="228" mass="24485">MVRPRFAKLSATQQQSIVQAALDEFATRGFHDASLNRVIDAAGISKGSMYYYFDGKEDLYGYVAQLGLAGLFEKVGPLPDLDVGDADAFWAILSDYYLRLMRALVASPQLAAMLRGWANAAKGPSAQKAQEDLEQSSLPWIAEVLATGQRVGAVRDDVPPALLIAVAMGMGEAMDIWLMSQPDDDAALPGLIAALMSMIRGAVAPHDPSSIASQPFPASSRTTEPDRR</sequence>
<evidence type="ECO:0000256" key="1">
    <source>
        <dbReference type="ARBA" id="ARBA00023015"/>
    </source>
</evidence>
<feature type="region of interest" description="Disordered" evidence="5">
    <location>
        <begin position="206"/>
        <end position="228"/>
    </location>
</feature>
<dbReference type="PANTHER" id="PTHR30055">
    <property type="entry name" value="HTH-TYPE TRANSCRIPTIONAL REGULATOR RUTR"/>
    <property type="match status" value="1"/>
</dbReference>
<dbReference type="InterPro" id="IPR009057">
    <property type="entry name" value="Homeodomain-like_sf"/>
</dbReference>